<reference evidence="2 3" key="1">
    <citation type="submission" date="2019-03" db="EMBL/GenBank/DDBJ databases">
        <title>Deep-cultivation of Planctomycetes and their phenomic and genomic characterization uncovers novel biology.</title>
        <authorList>
            <person name="Wiegand S."/>
            <person name="Jogler M."/>
            <person name="Boedeker C."/>
            <person name="Pinto D."/>
            <person name="Vollmers J."/>
            <person name="Rivas-Marin E."/>
            <person name="Kohn T."/>
            <person name="Peeters S.H."/>
            <person name="Heuer A."/>
            <person name="Rast P."/>
            <person name="Oberbeckmann S."/>
            <person name="Bunk B."/>
            <person name="Jeske O."/>
            <person name="Meyerdierks A."/>
            <person name="Storesund J.E."/>
            <person name="Kallscheuer N."/>
            <person name="Luecker S."/>
            <person name="Lage O.M."/>
            <person name="Pohl T."/>
            <person name="Merkel B.J."/>
            <person name="Hornburger P."/>
            <person name="Mueller R.-W."/>
            <person name="Bruemmer F."/>
            <person name="Labrenz M."/>
            <person name="Spormann A.M."/>
            <person name="Op den Camp H."/>
            <person name="Overmann J."/>
            <person name="Amann R."/>
            <person name="Jetten M.S.M."/>
            <person name="Mascher T."/>
            <person name="Medema M.H."/>
            <person name="Devos D.P."/>
            <person name="Kaster A.-K."/>
            <person name="Ovreas L."/>
            <person name="Rohde M."/>
            <person name="Galperin M.Y."/>
            <person name="Jogler C."/>
        </authorList>
    </citation>
    <scope>NUCLEOTIDE SEQUENCE [LARGE SCALE GENOMIC DNA]</scope>
    <source>
        <strain evidence="2 3">Enr13</strain>
    </source>
</reference>
<dbReference type="AlphaFoldDB" id="A0A518HTC7"/>
<dbReference type="RefSeq" id="WP_145388468.1">
    <property type="nucleotide sequence ID" value="NZ_CP037423.1"/>
</dbReference>
<sequence length="201" mass="20202">MNSQFSTGFVIALVIGIAVGAFWPKYGPDLTNSASDRVSNAHQVSFAAGPGRHDGRGRNGGCEQAAKGVGGQAFAAHGARHGQSACGGKGQSAGHCNGQSGGHGKDASAGRGKGQGHGEQTARRQPCSQSGCDHPAEASTSAPRNSEHAQGKHDRANDQSLANHGGPGLGLGLGMGRGWARGFEHAEAESADDNLEASGTN</sequence>
<organism evidence="2 3">
    <name type="scientific">Stieleria neptunia</name>
    <dbReference type="NCBI Taxonomy" id="2527979"/>
    <lineage>
        <taxon>Bacteria</taxon>
        <taxon>Pseudomonadati</taxon>
        <taxon>Planctomycetota</taxon>
        <taxon>Planctomycetia</taxon>
        <taxon>Pirellulales</taxon>
        <taxon>Pirellulaceae</taxon>
        <taxon>Stieleria</taxon>
    </lineage>
</organism>
<name>A0A518HTC7_9BACT</name>
<dbReference type="EMBL" id="CP037423">
    <property type="protein sequence ID" value="QDV44074.1"/>
    <property type="molecule type" value="Genomic_DNA"/>
</dbReference>
<evidence type="ECO:0000256" key="1">
    <source>
        <dbReference type="SAM" id="MobiDB-lite"/>
    </source>
</evidence>
<gene>
    <name evidence="2" type="ORF">Enr13x_39350</name>
</gene>
<dbReference type="KEGG" id="snep:Enr13x_39350"/>
<protein>
    <submittedName>
        <fullName evidence="2">Uncharacterized protein</fullName>
    </submittedName>
</protein>
<evidence type="ECO:0000313" key="3">
    <source>
        <dbReference type="Proteomes" id="UP000319004"/>
    </source>
</evidence>
<accession>A0A518HTC7</accession>
<proteinExistence type="predicted"/>
<dbReference type="Proteomes" id="UP000319004">
    <property type="component" value="Chromosome"/>
</dbReference>
<feature type="compositionally biased region" description="Basic and acidic residues" evidence="1">
    <location>
        <begin position="145"/>
        <end position="157"/>
    </location>
</feature>
<keyword evidence="3" id="KW-1185">Reference proteome</keyword>
<feature type="compositionally biased region" description="Gly residues" evidence="1">
    <location>
        <begin position="165"/>
        <end position="177"/>
    </location>
</feature>
<feature type="region of interest" description="Disordered" evidence="1">
    <location>
        <begin position="81"/>
        <end position="177"/>
    </location>
</feature>
<evidence type="ECO:0000313" key="2">
    <source>
        <dbReference type="EMBL" id="QDV44074.1"/>
    </source>
</evidence>